<dbReference type="InterPro" id="IPR015915">
    <property type="entry name" value="Kelch-typ_b-propeller"/>
</dbReference>
<dbReference type="EMBL" id="JXTC01000229">
    <property type="protein sequence ID" value="PON80905.1"/>
    <property type="molecule type" value="Genomic_DNA"/>
</dbReference>
<dbReference type="PANTHER" id="PTHR46034">
    <property type="match status" value="1"/>
</dbReference>
<evidence type="ECO:0000259" key="4">
    <source>
        <dbReference type="Pfam" id="PF24981"/>
    </source>
</evidence>
<dbReference type="AlphaFoldDB" id="A0A2P5E5U0"/>
<dbReference type="Pfam" id="PF24981">
    <property type="entry name" value="Beta-prop_ATRN-LZTR1"/>
    <property type="match status" value="1"/>
</dbReference>
<dbReference type="SMART" id="SM00612">
    <property type="entry name" value="Kelch"/>
    <property type="match status" value="5"/>
</dbReference>
<proteinExistence type="predicted"/>
<dbReference type="Proteomes" id="UP000237000">
    <property type="component" value="Unassembled WGS sequence"/>
</dbReference>
<name>A0A2P5E5U0_TREOI</name>
<dbReference type="PANTHER" id="PTHR46034:SF23">
    <property type="entry name" value="DCD (DEVELOPMENT AND CELL DEATH) DOMAIN PROTEIN"/>
    <property type="match status" value="1"/>
</dbReference>
<evidence type="ECO:0000313" key="6">
    <source>
        <dbReference type="Proteomes" id="UP000237000"/>
    </source>
</evidence>
<feature type="compositionally biased region" description="Polar residues" evidence="3">
    <location>
        <begin position="1"/>
        <end position="14"/>
    </location>
</feature>
<evidence type="ECO:0000256" key="1">
    <source>
        <dbReference type="ARBA" id="ARBA00022441"/>
    </source>
</evidence>
<feature type="region of interest" description="Disordered" evidence="3">
    <location>
        <begin position="1"/>
        <end position="24"/>
    </location>
</feature>
<dbReference type="InParanoid" id="A0A2P5E5U0"/>
<evidence type="ECO:0000256" key="2">
    <source>
        <dbReference type="ARBA" id="ARBA00022737"/>
    </source>
</evidence>
<organism evidence="5 6">
    <name type="scientific">Trema orientale</name>
    <name type="common">Charcoal tree</name>
    <name type="synonym">Celtis orientalis</name>
    <dbReference type="NCBI Taxonomy" id="63057"/>
    <lineage>
        <taxon>Eukaryota</taxon>
        <taxon>Viridiplantae</taxon>
        <taxon>Streptophyta</taxon>
        <taxon>Embryophyta</taxon>
        <taxon>Tracheophyta</taxon>
        <taxon>Spermatophyta</taxon>
        <taxon>Magnoliopsida</taxon>
        <taxon>eudicotyledons</taxon>
        <taxon>Gunneridae</taxon>
        <taxon>Pentapetalae</taxon>
        <taxon>rosids</taxon>
        <taxon>fabids</taxon>
        <taxon>Rosales</taxon>
        <taxon>Cannabaceae</taxon>
        <taxon>Trema</taxon>
    </lineage>
</organism>
<comment type="caution">
    <text evidence="5">The sequence shown here is derived from an EMBL/GenBank/DDBJ whole genome shotgun (WGS) entry which is preliminary data.</text>
</comment>
<evidence type="ECO:0000256" key="3">
    <source>
        <dbReference type="SAM" id="MobiDB-lite"/>
    </source>
</evidence>
<dbReference type="OrthoDB" id="850659at2759"/>
<keyword evidence="6" id="KW-1185">Reference proteome</keyword>
<dbReference type="InterPro" id="IPR056737">
    <property type="entry name" value="Beta-prop_ATRN-MKLN-like"/>
</dbReference>
<keyword evidence="1" id="KW-0880">Kelch repeat</keyword>
<dbReference type="InterPro" id="IPR006652">
    <property type="entry name" value="Kelch_1"/>
</dbReference>
<sequence length="452" mass="50314">MEKRSSTFNASSDGWESDDEHEDGGGLKENFKCSYSVGESWAFEAAGSSDESCFELDLSRFGACLDKKATNSFTNCALNGECSSVSAVAMEDKLSPSHEKQDVKINSLELNQVESRSEIQLPKARLNALERQLFERSGKVEREESESRNDSHPSLEESVLLVGGYDGSSWLSAIDCYQPSLGYMESRSSTRLVHKYASAVNLNGEVYVFGGENKKKNVWCDEVESYNPVSNEWTSCPSLNQKKGYFAGVSFNEKIYATGGVNTTECYSAVEIFDVNREKWIHPQSMLHKRHSPADAEIKGTIYVVEGYDGKNCLKSVERFDPRECSWTRLKSMSTRRAFHSLSVLNEKLFAVGGFDDEKVLSTVEVLDPRCGSWMMEDSMNNCQSCSAAVVVGDTIYVSGGLSEKAEALDTVKRYKEGLGWQSTKSESHREKVLLLCHCLLGSKIQDKCCLL</sequence>
<dbReference type="GO" id="GO:0034976">
    <property type="term" value="P:response to endoplasmic reticulum stress"/>
    <property type="evidence" value="ECO:0007669"/>
    <property type="project" value="InterPro"/>
</dbReference>
<reference evidence="6" key="1">
    <citation type="submission" date="2016-06" db="EMBL/GenBank/DDBJ databases">
        <title>Parallel loss of symbiosis genes in relatives of nitrogen-fixing non-legume Parasponia.</title>
        <authorList>
            <person name="Van Velzen R."/>
            <person name="Holmer R."/>
            <person name="Bu F."/>
            <person name="Rutten L."/>
            <person name="Van Zeijl A."/>
            <person name="Liu W."/>
            <person name="Santuari L."/>
            <person name="Cao Q."/>
            <person name="Sharma T."/>
            <person name="Shen D."/>
            <person name="Roswanjaya Y."/>
            <person name="Wardhani T."/>
            <person name="Kalhor M.S."/>
            <person name="Jansen J."/>
            <person name="Van den Hoogen J."/>
            <person name="Gungor B."/>
            <person name="Hartog M."/>
            <person name="Hontelez J."/>
            <person name="Verver J."/>
            <person name="Yang W.-C."/>
            <person name="Schijlen E."/>
            <person name="Repin R."/>
            <person name="Schilthuizen M."/>
            <person name="Schranz E."/>
            <person name="Heidstra R."/>
            <person name="Miyata K."/>
            <person name="Fedorova E."/>
            <person name="Kohlen W."/>
            <person name="Bisseling T."/>
            <person name="Smit S."/>
            <person name="Geurts R."/>
        </authorList>
    </citation>
    <scope>NUCLEOTIDE SEQUENCE [LARGE SCALE GENOMIC DNA]</scope>
    <source>
        <strain evidence="6">cv. RG33-2</strain>
    </source>
</reference>
<dbReference type="InterPro" id="IPR044832">
    <property type="entry name" value="NRP-like"/>
</dbReference>
<dbReference type="SUPFAM" id="SSF117281">
    <property type="entry name" value="Kelch motif"/>
    <property type="match status" value="1"/>
</dbReference>
<dbReference type="Gene3D" id="2.120.10.80">
    <property type="entry name" value="Kelch-type beta propeller"/>
    <property type="match status" value="1"/>
</dbReference>
<dbReference type="STRING" id="63057.A0A2P5E5U0"/>
<accession>A0A2P5E5U0</accession>
<evidence type="ECO:0000313" key="5">
    <source>
        <dbReference type="EMBL" id="PON80905.1"/>
    </source>
</evidence>
<protein>
    <submittedName>
        <fullName evidence="5">BTB-kelch protein</fullName>
    </submittedName>
</protein>
<gene>
    <name evidence="5" type="ORF">TorRG33x02_233130</name>
</gene>
<keyword evidence="2" id="KW-0677">Repeat</keyword>
<feature type="domain" description="Attractin/MKLN-like beta-propeller" evidence="4">
    <location>
        <begin position="194"/>
        <end position="403"/>
    </location>
</feature>